<feature type="transmembrane region" description="Helical" evidence="2">
    <location>
        <begin position="436"/>
        <end position="463"/>
    </location>
</feature>
<evidence type="ECO:0000256" key="2">
    <source>
        <dbReference type="SAM" id="Phobius"/>
    </source>
</evidence>
<feature type="region of interest" description="Disordered" evidence="1">
    <location>
        <begin position="103"/>
        <end position="169"/>
    </location>
</feature>
<keyword evidence="3" id="KW-0732">Signal</keyword>
<evidence type="ECO:0000256" key="1">
    <source>
        <dbReference type="SAM" id="MobiDB-lite"/>
    </source>
</evidence>
<sequence>MLSRPLACAFLLLAGVTAQDTASASAPVSSALSSVLSSVVATESSSVVATESSSAVATESSSATSVPSSLTTDGPLTNPLRTTETIPQLTFCDGVYTNTPCSSATGDMSIPQGETPEPTSIPTSVPAESSSNASRSSRTGSITRPAATSSASGSIPETPTPSSTPGAAASVFRRDGSFVWVAALSVMASSNDNEPTPVPFPRPDARQTPPPSTGATPTTQVTKRSRTSTNASTNSATSRIRTASIKAMEASPPPGMWAATGSVTAKAPTLADIRGGAFNESGWKAGPQRMKADRKANQGEANASAMKRTGSNLQDLVEIEGTARPPMSTARTSSSEKLRSQGGQPSVEPFPAVTGEYMHTYPPREEGDSQDMLQAPSYDTVRDDLKDGTKIREKGKSSSEDRREEGPQHYANGYMPPPKLPWTTSTVIGLKAFWKWFLTIPGFLITLYGLNVVAWGGMLFLLLCNAAPAMCTPTCDDIQSPRRIWVEIDSQILNALFCVTGFGLAPWRFRDLFWLGYWRLGGATRKQMGMRRLAGIHRGWFRLPGSDNLPEHADAATVNPEDPAVPIPVAKIPDPPPTGSRAPPTKGWKMDFVVWMNVWNTFFQVVLCFYMYHYNRYDRPSWATGLFVALGCIVAGVGGIMMHIEGKAVKKIEGVPMPEGGYQSVPADAEAQPLQAWASR</sequence>
<feature type="chain" id="PRO_5040275751" evidence="3">
    <location>
        <begin position="19"/>
        <end position="680"/>
    </location>
</feature>
<feature type="transmembrane region" description="Helical" evidence="2">
    <location>
        <begin position="592"/>
        <end position="612"/>
    </location>
</feature>
<keyword evidence="5" id="KW-1185">Reference proteome</keyword>
<feature type="compositionally biased region" description="Low complexity" evidence="1">
    <location>
        <begin position="123"/>
        <end position="141"/>
    </location>
</feature>
<feature type="compositionally biased region" description="Polar residues" evidence="1">
    <location>
        <begin position="146"/>
        <end position="157"/>
    </location>
</feature>
<feature type="compositionally biased region" description="Pro residues" evidence="1">
    <location>
        <begin position="196"/>
        <end position="212"/>
    </location>
</feature>
<feature type="region of interest" description="Disordered" evidence="1">
    <location>
        <begin position="278"/>
        <end position="415"/>
    </location>
</feature>
<dbReference type="PANTHER" id="PTHR35872">
    <property type="entry name" value="INTEGRAL MEMBRANE PROTEIN (AFU_ORTHOLOGUE AFUA_5G07110)"/>
    <property type="match status" value="1"/>
</dbReference>
<protein>
    <submittedName>
        <fullName evidence="4">Uncharacterized protein</fullName>
    </submittedName>
</protein>
<dbReference type="Pfam" id="PF11204">
    <property type="entry name" value="DUF2985"/>
    <property type="match status" value="1"/>
</dbReference>
<keyword evidence="2" id="KW-0812">Transmembrane</keyword>
<feature type="compositionally biased region" description="Low complexity" evidence="1">
    <location>
        <begin position="160"/>
        <end position="169"/>
    </location>
</feature>
<proteinExistence type="predicted"/>
<feature type="transmembrane region" description="Helical" evidence="2">
    <location>
        <begin position="624"/>
        <end position="644"/>
    </location>
</feature>
<feature type="region of interest" description="Disordered" evidence="1">
    <location>
        <begin position="50"/>
        <end position="81"/>
    </location>
</feature>
<dbReference type="EMBL" id="MU001502">
    <property type="protein sequence ID" value="KAF2443707.1"/>
    <property type="molecule type" value="Genomic_DNA"/>
</dbReference>
<feature type="compositionally biased region" description="Basic and acidic residues" evidence="1">
    <location>
        <begin position="380"/>
        <end position="407"/>
    </location>
</feature>
<dbReference type="InterPro" id="IPR021369">
    <property type="entry name" value="DUF2985"/>
</dbReference>
<reference evidence="4" key="1">
    <citation type="journal article" date="2020" name="Stud. Mycol.">
        <title>101 Dothideomycetes genomes: a test case for predicting lifestyles and emergence of pathogens.</title>
        <authorList>
            <person name="Haridas S."/>
            <person name="Albert R."/>
            <person name="Binder M."/>
            <person name="Bloem J."/>
            <person name="Labutti K."/>
            <person name="Salamov A."/>
            <person name="Andreopoulos B."/>
            <person name="Baker S."/>
            <person name="Barry K."/>
            <person name="Bills G."/>
            <person name="Bluhm B."/>
            <person name="Cannon C."/>
            <person name="Castanera R."/>
            <person name="Culley D."/>
            <person name="Daum C."/>
            <person name="Ezra D."/>
            <person name="Gonzalez J."/>
            <person name="Henrissat B."/>
            <person name="Kuo A."/>
            <person name="Liang C."/>
            <person name="Lipzen A."/>
            <person name="Lutzoni F."/>
            <person name="Magnuson J."/>
            <person name="Mondo S."/>
            <person name="Nolan M."/>
            <person name="Ohm R."/>
            <person name="Pangilinan J."/>
            <person name="Park H.-J."/>
            <person name="Ramirez L."/>
            <person name="Alfaro M."/>
            <person name="Sun H."/>
            <person name="Tritt A."/>
            <person name="Yoshinaga Y."/>
            <person name="Zwiers L.-H."/>
            <person name="Turgeon B."/>
            <person name="Goodwin S."/>
            <person name="Spatafora J."/>
            <person name="Crous P."/>
            <person name="Grigoriev I."/>
        </authorList>
    </citation>
    <scope>NUCLEOTIDE SEQUENCE</scope>
    <source>
        <strain evidence="4">CBS 690.94</strain>
    </source>
</reference>
<feature type="compositionally biased region" description="Low complexity" evidence="1">
    <location>
        <begin position="227"/>
        <end position="239"/>
    </location>
</feature>
<accession>A0A9P4UC26</accession>
<dbReference type="Proteomes" id="UP000799764">
    <property type="component" value="Unassembled WGS sequence"/>
</dbReference>
<evidence type="ECO:0000313" key="4">
    <source>
        <dbReference type="EMBL" id="KAF2443707.1"/>
    </source>
</evidence>
<organism evidence="4 5">
    <name type="scientific">Karstenula rhodostoma CBS 690.94</name>
    <dbReference type="NCBI Taxonomy" id="1392251"/>
    <lineage>
        <taxon>Eukaryota</taxon>
        <taxon>Fungi</taxon>
        <taxon>Dikarya</taxon>
        <taxon>Ascomycota</taxon>
        <taxon>Pezizomycotina</taxon>
        <taxon>Dothideomycetes</taxon>
        <taxon>Pleosporomycetidae</taxon>
        <taxon>Pleosporales</taxon>
        <taxon>Massarineae</taxon>
        <taxon>Didymosphaeriaceae</taxon>
        <taxon>Karstenula</taxon>
    </lineage>
</organism>
<dbReference type="OrthoDB" id="6407410at2759"/>
<keyword evidence="2" id="KW-1133">Transmembrane helix</keyword>
<feature type="region of interest" description="Disordered" evidence="1">
    <location>
        <begin position="190"/>
        <end position="240"/>
    </location>
</feature>
<evidence type="ECO:0000313" key="5">
    <source>
        <dbReference type="Proteomes" id="UP000799764"/>
    </source>
</evidence>
<dbReference type="PANTHER" id="PTHR35872:SF1">
    <property type="entry name" value="ALPHA-L-RHAMNOSIDASE C"/>
    <property type="match status" value="1"/>
</dbReference>
<name>A0A9P4UC26_9PLEO</name>
<evidence type="ECO:0000256" key="3">
    <source>
        <dbReference type="SAM" id="SignalP"/>
    </source>
</evidence>
<feature type="signal peptide" evidence="3">
    <location>
        <begin position="1"/>
        <end position="18"/>
    </location>
</feature>
<keyword evidence="2" id="KW-0472">Membrane</keyword>
<feature type="compositionally biased region" description="Low complexity" evidence="1">
    <location>
        <begin position="50"/>
        <end position="72"/>
    </location>
</feature>
<comment type="caution">
    <text evidence="4">The sequence shown here is derived from an EMBL/GenBank/DDBJ whole genome shotgun (WGS) entry which is preliminary data.</text>
</comment>
<gene>
    <name evidence="4" type="ORF">P171DRAFT_445078</name>
</gene>
<dbReference type="AlphaFoldDB" id="A0A9P4UC26"/>